<evidence type="ECO:0000259" key="4">
    <source>
        <dbReference type="Pfam" id="PF00593"/>
    </source>
</evidence>
<keyword evidence="2" id="KW-0472">Membrane</keyword>
<dbReference type="InterPro" id="IPR000531">
    <property type="entry name" value="Beta-barrel_TonB"/>
</dbReference>
<evidence type="ECO:0000256" key="3">
    <source>
        <dbReference type="ARBA" id="ARBA00023237"/>
    </source>
</evidence>
<evidence type="ECO:0000256" key="1">
    <source>
        <dbReference type="ARBA" id="ARBA00004442"/>
    </source>
</evidence>
<proteinExistence type="predicted"/>
<dbReference type="Proteomes" id="UP001528411">
    <property type="component" value="Unassembled WGS sequence"/>
</dbReference>
<name>A0ABT5FBV8_9GAMM</name>
<dbReference type="PANTHER" id="PTHR40980:SF3">
    <property type="entry name" value="TONB-DEPENDENT RECEPTOR-LIKE BETA-BARREL DOMAIN-CONTAINING PROTEIN"/>
    <property type="match status" value="1"/>
</dbReference>
<sequence>MIDQDFLSGNNFSPARWFYTDYDAIAAIETDLTTVQLTEDRIDPTSSYEMTESIFALYGQANIDTELFDKAVTGNVGLRAVHTDQNATAAQFIDDVAETVTTEGDYWAYLPSLNLSLEVQEDVILRFGMSKTLTRPDYQVMAPLNTVRTPAEEDGAEEDAVGSAKIGNPNLDPMTSINTDLTLEVYTEYDGAYIISAFHKDVKDFVFSQTDQEVPLDNYDGLYNVTTYVNYSDGEAQGFELGMYQPLDKIVPALSGFGISANYTYVDSSFDLDTGDSGFGFPGRRKTTLTLSHFMTKTYIQSDLPMYTARISSDS</sequence>
<dbReference type="PANTHER" id="PTHR40980">
    <property type="entry name" value="PLUG DOMAIN-CONTAINING PROTEIN"/>
    <property type="match status" value="1"/>
</dbReference>
<gene>
    <name evidence="5" type="ORF">PN838_09845</name>
</gene>
<evidence type="ECO:0000313" key="6">
    <source>
        <dbReference type="Proteomes" id="UP001528411"/>
    </source>
</evidence>
<comment type="subcellular location">
    <subcellularLocation>
        <location evidence="1">Cell outer membrane</location>
    </subcellularLocation>
</comment>
<evidence type="ECO:0000256" key="2">
    <source>
        <dbReference type="ARBA" id="ARBA00023136"/>
    </source>
</evidence>
<accession>A0ABT5FBV8</accession>
<dbReference type="InterPro" id="IPR036942">
    <property type="entry name" value="Beta-barrel_TonB_sf"/>
</dbReference>
<dbReference type="RefSeq" id="WP_272180555.1">
    <property type="nucleotide sequence ID" value="NZ_JAQOMS010000002.1"/>
</dbReference>
<feature type="domain" description="TonB-dependent receptor-like beta-barrel" evidence="4">
    <location>
        <begin position="20"/>
        <end position="292"/>
    </location>
</feature>
<dbReference type="Pfam" id="PF00593">
    <property type="entry name" value="TonB_dep_Rec_b-barrel"/>
    <property type="match status" value="1"/>
</dbReference>
<keyword evidence="5" id="KW-0675">Receptor</keyword>
<evidence type="ECO:0000313" key="5">
    <source>
        <dbReference type="EMBL" id="MDC2889020.1"/>
    </source>
</evidence>
<reference evidence="5 6" key="1">
    <citation type="submission" date="2023-01" db="EMBL/GenBank/DDBJ databases">
        <title>Psychrosphaera sp. nov., isolated from marine algae.</title>
        <authorList>
            <person name="Bayburt H."/>
            <person name="Choi B.J."/>
            <person name="Kim J.M."/>
            <person name="Choi D.G."/>
            <person name="Jeon C.O."/>
        </authorList>
    </citation>
    <scope>NUCLEOTIDE SEQUENCE [LARGE SCALE GENOMIC DNA]</scope>
    <source>
        <strain evidence="5 6">G1-22</strain>
    </source>
</reference>
<dbReference type="EMBL" id="JAQOMS010000002">
    <property type="protein sequence ID" value="MDC2889020.1"/>
    <property type="molecule type" value="Genomic_DNA"/>
</dbReference>
<dbReference type="Gene3D" id="2.40.170.20">
    <property type="entry name" value="TonB-dependent receptor, beta-barrel domain"/>
    <property type="match status" value="1"/>
</dbReference>
<keyword evidence="6" id="KW-1185">Reference proteome</keyword>
<protein>
    <submittedName>
        <fullName evidence="5">TonB-dependent receptor</fullName>
    </submittedName>
</protein>
<dbReference type="SUPFAM" id="SSF56935">
    <property type="entry name" value="Porins"/>
    <property type="match status" value="1"/>
</dbReference>
<comment type="caution">
    <text evidence="5">The sequence shown here is derived from an EMBL/GenBank/DDBJ whole genome shotgun (WGS) entry which is preliminary data.</text>
</comment>
<organism evidence="5 6">
    <name type="scientific">Psychrosphaera algicola</name>
    <dbReference type="NCBI Taxonomy" id="3023714"/>
    <lineage>
        <taxon>Bacteria</taxon>
        <taxon>Pseudomonadati</taxon>
        <taxon>Pseudomonadota</taxon>
        <taxon>Gammaproteobacteria</taxon>
        <taxon>Alteromonadales</taxon>
        <taxon>Pseudoalteromonadaceae</taxon>
        <taxon>Psychrosphaera</taxon>
    </lineage>
</organism>
<keyword evidence="3" id="KW-0998">Cell outer membrane</keyword>